<dbReference type="InterPro" id="IPR044824">
    <property type="entry name" value="MAIN-like"/>
</dbReference>
<feature type="domain" description="Aminotransferase-like plant mobile" evidence="1">
    <location>
        <begin position="1"/>
        <end position="97"/>
    </location>
</feature>
<comment type="caution">
    <text evidence="2">The sequence shown here is derived from an EMBL/GenBank/DDBJ whole genome shotgun (WGS) entry which is preliminary data.</text>
</comment>
<accession>A0A444XIC3</accession>
<dbReference type="GO" id="GO:0010073">
    <property type="term" value="P:meristem maintenance"/>
    <property type="evidence" value="ECO:0007669"/>
    <property type="project" value="InterPro"/>
</dbReference>
<name>A0A444XIC3_ARAHY</name>
<evidence type="ECO:0000313" key="2">
    <source>
        <dbReference type="EMBL" id="RYQ89417.1"/>
    </source>
</evidence>
<dbReference type="Proteomes" id="UP000289738">
    <property type="component" value="Chromosome B09"/>
</dbReference>
<evidence type="ECO:0000259" key="1">
    <source>
        <dbReference type="Pfam" id="PF10536"/>
    </source>
</evidence>
<dbReference type="Pfam" id="PF10536">
    <property type="entry name" value="PMD"/>
    <property type="match status" value="1"/>
</dbReference>
<dbReference type="PANTHER" id="PTHR46033:SF8">
    <property type="entry name" value="PROTEIN MAINTENANCE OF MERISTEMS-LIKE"/>
    <property type="match status" value="1"/>
</dbReference>
<dbReference type="InterPro" id="IPR019557">
    <property type="entry name" value="AminoTfrase-like_pln_mobile"/>
</dbReference>
<protein>
    <recommendedName>
        <fullName evidence="1">Aminotransferase-like plant mobile domain-containing protein</fullName>
    </recommendedName>
</protein>
<sequence>MVKCTWMQEAFSHLPHDADEETVRRYVRAHIIMLLCTQLFRDKSGTRMHIWWLPFVARLEDMGGYSWGSAALSWLYRCLCRVANRNVVKLVGPLKLL</sequence>
<gene>
    <name evidence="2" type="ORF">Ahy_B09g096082</name>
</gene>
<dbReference type="AlphaFoldDB" id="A0A444XIC3"/>
<proteinExistence type="predicted"/>
<reference evidence="2 3" key="1">
    <citation type="submission" date="2019-01" db="EMBL/GenBank/DDBJ databases">
        <title>Sequencing of cultivated peanut Arachis hypogaea provides insights into genome evolution and oil improvement.</title>
        <authorList>
            <person name="Chen X."/>
        </authorList>
    </citation>
    <scope>NUCLEOTIDE SEQUENCE [LARGE SCALE GENOMIC DNA]</scope>
    <source>
        <strain evidence="3">cv. Fuhuasheng</strain>
        <tissue evidence="2">Leaves</tissue>
    </source>
</reference>
<keyword evidence="3" id="KW-1185">Reference proteome</keyword>
<organism evidence="2 3">
    <name type="scientific">Arachis hypogaea</name>
    <name type="common">Peanut</name>
    <dbReference type="NCBI Taxonomy" id="3818"/>
    <lineage>
        <taxon>Eukaryota</taxon>
        <taxon>Viridiplantae</taxon>
        <taxon>Streptophyta</taxon>
        <taxon>Embryophyta</taxon>
        <taxon>Tracheophyta</taxon>
        <taxon>Spermatophyta</taxon>
        <taxon>Magnoliopsida</taxon>
        <taxon>eudicotyledons</taxon>
        <taxon>Gunneridae</taxon>
        <taxon>Pentapetalae</taxon>
        <taxon>rosids</taxon>
        <taxon>fabids</taxon>
        <taxon>Fabales</taxon>
        <taxon>Fabaceae</taxon>
        <taxon>Papilionoideae</taxon>
        <taxon>50 kb inversion clade</taxon>
        <taxon>dalbergioids sensu lato</taxon>
        <taxon>Dalbergieae</taxon>
        <taxon>Pterocarpus clade</taxon>
        <taxon>Arachis</taxon>
    </lineage>
</organism>
<dbReference type="PANTHER" id="PTHR46033">
    <property type="entry name" value="PROTEIN MAIN-LIKE 2"/>
    <property type="match status" value="1"/>
</dbReference>
<evidence type="ECO:0000313" key="3">
    <source>
        <dbReference type="Proteomes" id="UP000289738"/>
    </source>
</evidence>
<dbReference type="EMBL" id="SDMP01000019">
    <property type="protein sequence ID" value="RYQ89417.1"/>
    <property type="molecule type" value="Genomic_DNA"/>
</dbReference>